<evidence type="ECO:0000256" key="4">
    <source>
        <dbReference type="ARBA" id="ARBA00022989"/>
    </source>
</evidence>
<keyword evidence="13" id="KW-1185">Reference proteome</keyword>
<name>A0A5A8DZ63_CAFRO</name>
<organism evidence="11 12">
    <name type="scientific">Cafeteria roenbergensis</name>
    <name type="common">Marine flagellate</name>
    <dbReference type="NCBI Taxonomy" id="33653"/>
    <lineage>
        <taxon>Eukaryota</taxon>
        <taxon>Sar</taxon>
        <taxon>Stramenopiles</taxon>
        <taxon>Bigyra</taxon>
        <taxon>Opalozoa</taxon>
        <taxon>Bicosoecida</taxon>
        <taxon>Cafeteriaceae</taxon>
        <taxon>Cafeteria</taxon>
    </lineage>
</organism>
<accession>A0A5A8DZ63</accession>
<comment type="caution">
    <text evidence="11">The sequence shown here is derived from an EMBL/GenBank/DDBJ whole genome shotgun (WGS) entry which is preliminary data.</text>
</comment>
<evidence type="ECO:0000259" key="8">
    <source>
        <dbReference type="Pfam" id="PF13850"/>
    </source>
</evidence>
<evidence type="ECO:0000256" key="1">
    <source>
        <dbReference type="ARBA" id="ARBA00004141"/>
    </source>
</evidence>
<evidence type="ECO:0000313" key="10">
    <source>
        <dbReference type="EMBL" id="KAA0162472.1"/>
    </source>
</evidence>
<dbReference type="GO" id="GO:0030134">
    <property type="term" value="C:COPII-coated ER to Golgi transport vesicle"/>
    <property type="evidence" value="ECO:0007669"/>
    <property type="project" value="TreeGrafter"/>
</dbReference>
<dbReference type="Pfam" id="PF13850">
    <property type="entry name" value="ERGIC_N"/>
    <property type="match status" value="1"/>
</dbReference>
<dbReference type="GO" id="GO:0016020">
    <property type="term" value="C:membrane"/>
    <property type="evidence" value="ECO:0007669"/>
    <property type="project" value="UniProtKB-SubCell"/>
</dbReference>
<evidence type="ECO:0000256" key="5">
    <source>
        <dbReference type="ARBA" id="ARBA00023136"/>
    </source>
</evidence>
<evidence type="ECO:0000256" key="3">
    <source>
        <dbReference type="ARBA" id="ARBA00022692"/>
    </source>
</evidence>
<dbReference type="InterPro" id="IPR045888">
    <property type="entry name" value="Erv"/>
</dbReference>
<dbReference type="Proteomes" id="UP000323011">
    <property type="component" value="Unassembled WGS sequence"/>
</dbReference>
<dbReference type="OMA" id="RAPCDFL"/>
<evidence type="ECO:0000313" key="13">
    <source>
        <dbReference type="Proteomes" id="UP000323011"/>
    </source>
</evidence>
<dbReference type="EMBL" id="VLTM01000027">
    <property type="protein sequence ID" value="KAA0162472.1"/>
    <property type="molecule type" value="Genomic_DNA"/>
</dbReference>
<comment type="similarity">
    <text evidence="2">Belongs to the ERGIC family.</text>
</comment>
<feature type="transmembrane region" description="Helical" evidence="6">
    <location>
        <begin position="27"/>
        <end position="52"/>
    </location>
</feature>
<dbReference type="OrthoDB" id="270930at2759"/>
<protein>
    <recommendedName>
        <fullName evidence="15">Endoplasmic reticulum vesicle transporter C-terminal domain-containing protein</fullName>
    </recommendedName>
</protein>
<dbReference type="Proteomes" id="UP000325113">
    <property type="component" value="Unassembled WGS sequence"/>
</dbReference>
<keyword evidence="5 6" id="KW-0472">Membrane</keyword>
<proteinExistence type="inferred from homology"/>
<reference evidence="12 13" key="1">
    <citation type="submission" date="2019-07" db="EMBL/GenBank/DDBJ databases">
        <title>Genomes of Cafeteria roenbergensis.</title>
        <authorList>
            <person name="Fischer M.G."/>
            <person name="Hackl T."/>
            <person name="Roman M."/>
        </authorList>
    </citation>
    <scope>NUCLEOTIDE SEQUENCE [LARGE SCALE GENOMIC DNA]</scope>
    <source>
        <strain evidence="9 13">BVI</strain>
        <strain evidence="10 14">Cflag</strain>
        <strain evidence="11 12">E4-10P</strain>
    </source>
</reference>
<dbReference type="EMBL" id="VLTN01000050">
    <property type="protein sequence ID" value="KAA0148706.1"/>
    <property type="molecule type" value="Genomic_DNA"/>
</dbReference>
<sequence length="320" mass="34208">MQFLRGLKSLDGFVKTKADSVARKRTLCGAILTLLAIVIGTWLVLSELGLYFTSDTKSTLTVDQSEGAEHLSIAVDISFWHIPCPDLELEVQDAKGRLYSPKRQHLSKRDLALGAEPSQPGGIGFFSAPQGGVSRPTGKRGCRVYGDVDVNRVAGNVHVVPRAFSAKGGMSMYRGMPIDDLLHYNASHTVHTLRFGPAFPGQENPLEGVTTGSDKPAQFQYFAQVVPTRYQHLSGLVTDANQYSVTQHVASSDPTSPYMVPPGFVLRFDISPIIVTLSSASPGIGKLLTGVCAVIGGVYAVTSLLDKAIHGSIAAVAKVD</sequence>
<dbReference type="InterPro" id="IPR012936">
    <property type="entry name" value="Erv_C"/>
</dbReference>
<dbReference type="GO" id="GO:0005783">
    <property type="term" value="C:endoplasmic reticulum"/>
    <property type="evidence" value="ECO:0007669"/>
    <property type="project" value="TreeGrafter"/>
</dbReference>
<evidence type="ECO:0000256" key="2">
    <source>
        <dbReference type="ARBA" id="ARBA00005648"/>
    </source>
</evidence>
<dbReference type="InterPro" id="IPR039542">
    <property type="entry name" value="Erv_N"/>
</dbReference>
<dbReference type="Pfam" id="PF07970">
    <property type="entry name" value="COPIIcoated_ERV"/>
    <property type="match status" value="1"/>
</dbReference>
<feature type="domain" description="Endoplasmic reticulum vesicle transporter N-terminal" evidence="8">
    <location>
        <begin position="7"/>
        <end position="97"/>
    </location>
</feature>
<evidence type="ECO:0000259" key="7">
    <source>
        <dbReference type="Pfam" id="PF07970"/>
    </source>
</evidence>
<dbReference type="PANTHER" id="PTHR10984:SF25">
    <property type="entry name" value="ENDOPLASMIC RETICULUM-GOLGI INTERMEDIATE COMPARTMENT PROTEIN 3"/>
    <property type="match status" value="1"/>
</dbReference>
<keyword evidence="4 6" id="KW-1133">Transmembrane helix</keyword>
<evidence type="ECO:0000313" key="9">
    <source>
        <dbReference type="EMBL" id="KAA0148706.1"/>
    </source>
</evidence>
<dbReference type="PANTHER" id="PTHR10984">
    <property type="entry name" value="ENDOPLASMIC RETICULUM-GOLGI INTERMEDIATE COMPARTMENT PROTEIN"/>
    <property type="match status" value="1"/>
</dbReference>
<dbReference type="Proteomes" id="UP000322899">
    <property type="component" value="Unassembled WGS sequence"/>
</dbReference>
<dbReference type="EMBL" id="VLTO01000058">
    <property type="protein sequence ID" value="KAA0170792.1"/>
    <property type="molecule type" value="Genomic_DNA"/>
</dbReference>
<gene>
    <name evidence="11" type="ORF">FNF27_06489</name>
    <name evidence="9" type="ORF">FNF29_06488</name>
    <name evidence="10" type="ORF">FNF31_03271</name>
</gene>
<evidence type="ECO:0000313" key="11">
    <source>
        <dbReference type="EMBL" id="KAA0170792.1"/>
    </source>
</evidence>
<evidence type="ECO:0008006" key="15">
    <source>
        <dbReference type="Google" id="ProtNLM"/>
    </source>
</evidence>
<evidence type="ECO:0000313" key="12">
    <source>
        <dbReference type="Proteomes" id="UP000322899"/>
    </source>
</evidence>
<keyword evidence="3 6" id="KW-0812">Transmembrane</keyword>
<evidence type="ECO:0000256" key="6">
    <source>
        <dbReference type="SAM" id="Phobius"/>
    </source>
</evidence>
<comment type="subcellular location">
    <subcellularLocation>
        <location evidence="1">Membrane</location>
        <topology evidence="1">Multi-pass membrane protein</topology>
    </subcellularLocation>
</comment>
<feature type="domain" description="Endoplasmic reticulum vesicle transporter C-terminal" evidence="7">
    <location>
        <begin position="139"/>
        <end position="306"/>
    </location>
</feature>
<dbReference type="AlphaFoldDB" id="A0A5A8DZ63"/>
<evidence type="ECO:0000313" key="14">
    <source>
        <dbReference type="Proteomes" id="UP000325113"/>
    </source>
</evidence>